<evidence type="ECO:0000313" key="3">
    <source>
        <dbReference type="Proteomes" id="UP000613030"/>
    </source>
</evidence>
<evidence type="ECO:0008006" key="4">
    <source>
        <dbReference type="Google" id="ProtNLM"/>
    </source>
</evidence>
<dbReference type="PROSITE" id="PS51257">
    <property type="entry name" value="PROKAR_LIPOPROTEIN"/>
    <property type="match status" value="1"/>
</dbReference>
<dbReference type="InterPro" id="IPR013783">
    <property type="entry name" value="Ig-like_fold"/>
</dbReference>
<protein>
    <recommendedName>
        <fullName evidence="4">IPT/TIG domain-containing protein</fullName>
    </recommendedName>
</protein>
<evidence type="ECO:0000256" key="1">
    <source>
        <dbReference type="SAM" id="SignalP"/>
    </source>
</evidence>
<sequence>MFKKISVFLFAMLALACSDEDSAPAPLVCESVLASGIGISESYAYTGDTYTIAGTKFCKADLVSVLFNDTEIALTETLETKISFVIPETITSDSVAIKIKTKTSTVDLHKKIAIFPGSGSWITAQAFPGGERAFTQAAVLNGKGYVFGGERFLGYSEGTYPKTKYNDLYEFDPTANSWTLVHADDKFIDKAATVGWNNTLFLFSNLVSGPATTFALDGKVFSETKSYSTAWALNVKGFTLGNDLYTAVTENSTKKIDIRKYNITTKNWDIVQSTDFSATNTFADFAFEYDGMAYLGINALNSSTVELWAYDATENKLTKINTITPVGNSSLISMRHLFTINGLAYFIENGDASIGPDGASVVDPTSNLYIYNLKAKAWRQVSHTFPENFYGIISFGVNGRGFAGISADSGKPSYKYSTKIYEFKAK</sequence>
<dbReference type="Gene3D" id="2.120.10.80">
    <property type="entry name" value="Kelch-type beta propeller"/>
    <property type="match status" value="1"/>
</dbReference>
<dbReference type="RefSeq" id="WP_202016224.1">
    <property type="nucleotide sequence ID" value="NZ_JAERRB010000018.1"/>
</dbReference>
<feature type="chain" id="PRO_5046857016" description="IPT/TIG domain-containing protein" evidence="1">
    <location>
        <begin position="17"/>
        <end position="426"/>
    </location>
</feature>
<proteinExistence type="predicted"/>
<keyword evidence="1" id="KW-0732">Signal</keyword>
<dbReference type="InterPro" id="IPR015915">
    <property type="entry name" value="Kelch-typ_b-propeller"/>
</dbReference>
<comment type="caution">
    <text evidence="2">The sequence shown here is derived from an EMBL/GenBank/DDBJ whole genome shotgun (WGS) entry which is preliminary data.</text>
</comment>
<dbReference type="Proteomes" id="UP000613030">
    <property type="component" value="Unassembled WGS sequence"/>
</dbReference>
<accession>A0ABS1L534</accession>
<feature type="signal peptide" evidence="1">
    <location>
        <begin position="1"/>
        <end position="16"/>
    </location>
</feature>
<evidence type="ECO:0000313" key="2">
    <source>
        <dbReference type="EMBL" id="MBL0745671.1"/>
    </source>
</evidence>
<dbReference type="SUPFAM" id="SSF117281">
    <property type="entry name" value="Kelch motif"/>
    <property type="match status" value="1"/>
</dbReference>
<dbReference type="EMBL" id="JAERRB010000018">
    <property type="protein sequence ID" value="MBL0745671.1"/>
    <property type="molecule type" value="Genomic_DNA"/>
</dbReference>
<keyword evidence="3" id="KW-1185">Reference proteome</keyword>
<gene>
    <name evidence="2" type="ORF">JI741_30845</name>
</gene>
<name>A0ABS1L534_9BACT</name>
<dbReference type="Gene3D" id="2.60.40.10">
    <property type="entry name" value="Immunoglobulins"/>
    <property type="match status" value="1"/>
</dbReference>
<reference evidence="2 3" key="1">
    <citation type="submission" date="2021-01" db="EMBL/GenBank/DDBJ databases">
        <title>Chryseolinea sp. Jin1 Genome sequencing and assembly.</title>
        <authorList>
            <person name="Kim I."/>
        </authorList>
    </citation>
    <scope>NUCLEOTIDE SEQUENCE [LARGE SCALE GENOMIC DNA]</scope>
    <source>
        <strain evidence="2 3">Jin1</strain>
    </source>
</reference>
<organism evidence="2 3">
    <name type="scientific">Chryseolinea lacunae</name>
    <dbReference type="NCBI Taxonomy" id="2801331"/>
    <lineage>
        <taxon>Bacteria</taxon>
        <taxon>Pseudomonadati</taxon>
        <taxon>Bacteroidota</taxon>
        <taxon>Cytophagia</taxon>
        <taxon>Cytophagales</taxon>
        <taxon>Fulvivirgaceae</taxon>
        <taxon>Chryseolinea</taxon>
    </lineage>
</organism>